<accession>A0ABR8YPH7</accession>
<evidence type="ECO:0000313" key="2">
    <source>
        <dbReference type="EMBL" id="MBD8046128.1"/>
    </source>
</evidence>
<sequence length="248" mass="27355">MGRLIGIQSDVGNKRNLNEDFVGYFEDDSMAVYGIADGMGGHNAGEVASKLALEIVIGYIKEHRNDDPEKALIEAINKANHSVYKHALLNENYRGMGTTITVCYIKDDVLLVGNVGDSRCYALCNNSLMKITKDHSLVQELLDNGTINEEEAVNHPNKNVITRAIGTKPSVEVDIYKLDINNVEKVLLCTDGLTNEVTTEEIYDIITNYEGGSCEKLVELSKEKGGRDNISVIIFKGECGDDWNHIGE</sequence>
<evidence type="ECO:0000259" key="1">
    <source>
        <dbReference type="PROSITE" id="PS51746"/>
    </source>
</evidence>
<dbReference type="InterPro" id="IPR015655">
    <property type="entry name" value="PP2C"/>
</dbReference>
<dbReference type="Gene3D" id="3.60.40.10">
    <property type="entry name" value="PPM-type phosphatase domain"/>
    <property type="match status" value="1"/>
</dbReference>
<organism evidence="2 3">
    <name type="scientific">Clostridium faecium</name>
    <dbReference type="NCBI Taxonomy" id="2762223"/>
    <lineage>
        <taxon>Bacteria</taxon>
        <taxon>Bacillati</taxon>
        <taxon>Bacillota</taxon>
        <taxon>Clostridia</taxon>
        <taxon>Eubacteriales</taxon>
        <taxon>Clostridiaceae</taxon>
        <taxon>Clostridium</taxon>
    </lineage>
</organism>
<proteinExistence type="predicted"/>
<dbReference type="PROSITE" id="PS51746">
    <property type="entry name" value="PPM_2"/>
    <property type="match status" value="1"/>
</dbReference>
<comment type="caution">
    <text evidence="2">The sequence shown here is derived from an EMBL/GenBank/DDBJ whole genome shotgun (WGS) entry which is preliminary data.</text>
</comment>
<dbReference type="NCBIfam" id="NF033484">
    <property type="entry name" value="Stp1_PP2C_phos"/>
    <property type="match status" value="1"/>
</dbReference>
<dbReference type="Proteomes" id="UP000627166">
    <property type="component" value="Unassembled WGS sequence"/>
</dbReference>
<protein>
    <submittedName>
        <fullName evidence="2">Stp1/IreP family PP2C-type Ser/Thr phosphatase</fullName>
    </submittedName>
</protein>
<dbReference type="CDD" id="cd00143">
    <property type="entry name" value="PP2Cc"/>
    <property type="match status" value="1"/>
</dbReference>
<reference evidence="2 3" key="1">
    <citation type="submission" date="2020-08" db="EMBL/GenBank/DDBJ databases">
        <title>A Genomic Blueprint of the Chicken Gut Microbiome.</title>
        <authorList>
            <person name="Gilroy R."/>
            <person name="Ravi A."/>
            <person name="Getino M."/>
            <person name="Pursley I."/>
            <person name="Horton D.L."/>
            <person name="Alikhan N.-F."/>
            <person name="Baker D."/>
            <person name="Gharbi K."/>
            <person name="Hall N."/>
            <person name="Watson M."/>
            <person name="Adriaenssens E.M."/>
            <person name="Foster-Nyarko E."/>
            <person name="Jarju S."/>
            <person name="Secka A."/>
            <person name="Antonio M."/>
            <person name="Oren A."/>
            <person name="Chaudhuri R."/>
            <person name="La Ragione R.M."/>
            <person name="Hildebrand F."/>
            <person name="Pallen M.J."/>
        </authorList>
    </citation>
    <scope>NUCLEOTIDE SEQUENCE [LARGE SCALE GENOMIC DNA]</scope>
    <source>
        <strain evidence="2 3">N37</strain>
    </source>
</reference>
<dbReference type="PANTHER" id="PTHR13832:SF860">
    <property type="entry name" value="PROTEIN PHOSPHATASE PHPP"/>
    <property type="match status" value="1"/>
</dbReference>
<dbReference type="SMART" id="SM00331">
    <property type="entry name" value="PP2C_SIG"/>
    <property type="match status" value="1"/>
</dbReference>
<dbReference type="InterPro" id="IPR001932">
    <property type="entry name" value="PPM-type_phosphatase-like_dom"/>
</dbReference>
<dbReference type="SUPFAM" id="SSF81606">
    <property type="entry name" value="PP2C-like"/>
    <property type="match status" value="1"/>
</dbReference>
<dbReference type="SMART" id="SM00332">
    <property type="entry name" value="PP2Cc"/>
    <property type="match status" value="1"/>
</dbReference>
<keyword evidence="3" id="KW-1185">Reference proteome</keyword>
<name>A0ABR8YPH7_9CLOT</name>
<gene>
    <name evidence="2" type="ORF">H9637_03550</name>
</gene>
<feature type="domain" description="PPM-type phosphatase" evidence="1">
    <location>
        <begin position="4"/>
        <end position="237"/>
    </location>
</feature>
<dbReference type="InterPro" id="IPR036457">
    <property type="entry name" value="PPM-type-like_dom_sf"/>
</dbReference>
<dbReference type="Pfam" id="PF13672">
    <property type="entry name" value="PP2C_2"/>
    <property type="match status" value="1"/>
</dbReference>
<dbReference type="PANTHER" id="PTHR13832">
    <property type="entry name" value="PROTEIN PHOSPHATASE 2C"/>
    <property type="match status" value="1"/>
</dbReference>
<dbReference type="RefSeq" id="WP_191739107.1">
    <property type="nucleotide sequence ID" value="NZ_JACSQB010000030.1"/>
</dbReference>
<dbReference type="EMBL" id="JACSQB010000030">
    <property type="protein sequence ID" value="MBD8046128.1"/>
    <property type="molecule type" value="Genomic_DNA"/>
</dbReference>
<evidence type="ECO:0000313" key="3">
    <source>
        <dbReference type="Proteomes" id="UP000627166"/>
    </source>
</evidence>